<feature type="binding site" evidence="2">
    <location>
        <position position="245"/>
    </location>
    <ligand>
        <name>Mg(2+)</name>
        <dbReference type="ChEBI" id="CHEBI:18420"/>
    </ligand>
</feature>
<reference evidence="9" key="1">
    <citation type="submission" date="2021-07" db="EMBL/GenBank/DDBJ databases">
        <title>Pseudohoeflea marina sp. nov. a polyhydroxyalcanoate-producing bacterium.</title>
        <authorList>
            <person name="Zheng W."/>
            <person name="Yu S."/>
            <person name="Huang Y."/>
        </authorList>
    </citation>
    <scope>NUCLEOTIDE SEQUENCE</scope>
    <source>
        <strain evidence="9">DP4N28-3</strain>
    </source>
</reference>
<feature type="modified residue" description="Phosphoserine" evidence="2">
    <location>
        <position position="102"/>
    </location>
</feature>
<dbReference type="InterPro" id="IPR005843">
    <property type="entry name" value="A-D-PHexomutase_C"/>
</dbReference>
<dbReference type="PROSITE" id="PS00710">
    <property type="entry name" value="PGM_PMM"/>
    <property type="match status" value="1"/>
</dbReference>
<evidence type="ECO:0000256" key="3">
    <source>
        <dbReference type="RuleBase" id="RU004326"/>
    </source>
</evidence>
<evidence type="ECO:0000256" key="4">
    <source>
        <dbReference type="RuleBase" id="RU004327"/>
    </source>
</evidence>
<keyword evidence="2 3" id="KW-0479">Metal-binding</keyword>
<dbReference type="NCBIfam" id="TIGR01455">
    <property type="entry name" value="glmM"/>
    <property type="match status" value="1"/>
</dbReference>
<dbReference type="Pfam" id="PF02878">
    <property type="entry name" value="PGM_PMM_I"/>
    <property type="match status" value="1"/>
</dbReference>
<dbReference type="EC" id="5.4.2.10" evidence="2 4"/>
<feature type="domain" description="Alpha-D-phosphohexomutase alpha/beta/alpha" evidence="7">
    <location>
        <begin position="159"/>
        <end position="256"/>
    </location>
</feature>
<organism evidence="9 10">
    <name type="scientific">Pseudohoeflea coraliihabitans</name>
    <dbReference type="NCBI Taxonomy" id="2860393"/>
    <lineage>
        <taxon>Bacteria</taxon>
        <taxon>Pseudomonadati</taxon>
        <taxon>Pseudomonadota</taxon>
        <taxon>Alphaproteobacteria</taxon>
        <taxon>Hyphomicrobiales</taxon>
        <taxon>Rhizobiaceae</taxon>
        <taxon>Pseudohoeflea</taxon>
    </lineage>
</organism>
<evidence type="ECO:0000256" key="1">
    <source>
        <dbReference type="ARBA" id="ARBA00022553"/>
    </source>
</evidence>
<dbReference type="PANTHER" id="PTHR42946:SF1">
    <property type="entry name" value="PHOSPHOGLUCOMUTASE (ALPHA-D-GLUCOSE-1,6-BISPHOSPHATE-DEPENDENT)"/>
    <property type="match status" value="1"/>
</dbReference>
<feature type="domain" description="Alpha-D-phosphohexomutase alpha/beta/alpha" evidence="6">
    <location>
        <begin position="4"/>
        <end position="135"/>
    </location>
</feature>
<comment type="similarity">
    <text evidence="2 3">Belongs to the phosphohexose mutase family.</text>
</comment>
<dbReference type="InterPro" id="IPR050060">
    <property type="entry name" value="Phosphoglucosamine_mutase"/>
</dbReference>
<feature type="domain" description="Alpha-D-phosphohexomutase alpha/beta/alpha" evidence="8">
    <location>
        <begin position="260"/>
        <end position="369"/>
    </location>
</feature>
<keyword evidence="10" id="KW-1185">Reference proteome</keyword>
<gene>
    <name evidence="2 9" type="primary">glmM</name>
    <name evidence="9" type="ORF">KY465_03235</name>
</gene>
<evidence type="ECO:0000259" key="7">
    <source>
        <dbReference type="Pfam" id="PF02879"/>
    </source>
</evidence>
<evidence type="ECO:0000259" key="8">
    <source>
        <dbReference type="Pfam" id="PF02880"/>
    </source>
</evidence>
<comment type="cofactor">
    <cofactor evidence="2">
        <name>Mg(2+)</name>
        <dbReference type="ChEBI" id="CHEBI:18420"/>
    </cofactor>
    <text evidence="2">Binds 1 Mg(2+) ion per subunit.</text>
</comment>
<evidence type="ECO:0000259" key="5">
    <source>
        <dbReference type="Pfam" id="PF00408"/>
    </source>
</evidence>
<dbReference type="CDD" id="cd05802">
    <property type="entry name" value="GlmM"/>
    <property type="match status" value="1"/>
</dbReference>
<dbReference type="InterPro" id="IPR005845">
    <property type="entry name" value="A-D-PHexomutase_a/b/a-II"/>
</dbReference>
<dbReference type="HAMAP" id="MF_01554_B">
    <property type="entry name" value="GlmM_B"/>
    <property type="match status" value="1"/>
</dbReference>
<name>A0ABS6WK20_9HYPH</name>
<dbReference type="Pfam" id="PF02879">
    <property type="entry name" value="PGM_PMM_II"/>
    <property type="match status" value="1"/>
</dbReference>
<comment type="catalytic activity">
    <reaction evidence="2 4">
        <text>alpha-D-glucosamine 1-phosphate = D-glucosamine 6-phosphate</text>
        <dbReference type="Rhea" id="RHEA:23424"/>
        <dbReference type="ChEBI" id="CHEBI:58516"/>
        <dbReference type="ChEBI" id="CHEBI:58725"/>
        <dbReference type="EC" id="5.4.2.10"/>
    </reaction>
</comment>
<sequence>MSKRYFGTDGIRGQSNMAPMTPDIAMKVGIAVGNLFRRGEHRHRVVIGKDTRLSGYMIENALVAGFTAAGLDVFLLGPIPTPAVAMLTRSLRADIGVMISASHNPFQDNGIKLFGPDGYKLSDELEHQIEALLDDDISTHLASSSQMGRAKRVDGVHDRYIEFAKRTMPRSLTLSGMRVAIDCANGAAYKVAPAALWELGAEVVTIGDEPNGTNINLNCGSTHPVALARKVHEVRADIGIALDGDADRVLIVDETGAIVDGDQLMALIAESWASDGLLRGNGLVATVMSNLGLERYLDARGMQLVRTKVGDRYVVEHMRSHDFNLGGEQSGHIVMSDFATTGDGLVAALQVLACVKRMDRPVSEVCARFEPVPQLLKNVRFSSGRPLEDKHVIEAIAEAEKALAGRGRLVIRPSGTEPLIRVMAEGDDPSQIESIVDGLVGVISGVRSAA</sequence>
<dbReference type="Proteomes" id="UP001430804">
    <property type="component" value="Unassembled WGS sequence"/>
</dbReference>
<dbReference type="Pfam" id="PF00408">
    <property type="entry name" value="PGM_PMM_IV"/>
    <property type="match status" value="1"/>
</dbReference>
<evidence type="ECO:0000313" key="9">
    <source>
        <dbReference type="EMBL" id="MBW3096289.1"/>
    </source>
</evidence>
<feature type="domain" description="Alpha-D-phosphohexomutase C-terminal" evidence="5">
    <location>
        <begin position="376"/>
        <end position="438"/>
    </location>
</feature>
<dbReference type="InterPro" id="IPR005846">
    <property type="entry name" value="A-D-PHexomutase_a/b/a-III"/>
</dbReference>
<dbReference type="RefSeq" id="WP_219158375.1">
    <property type="nucleotide sequence ID" value="NZ_JAHWQX010000001.1"/>
</dbReference>
<proteinExistence type="inferred from homology"/>
<comment type="PTM">
    <text evidence="2">Activated by phosphorylation.</text>
</comment>
<feature type="binding site" evidence="2">
    <location>
        <position position="243"/>
    </location>
    <ligand>
        <name>Mg(2+)</name>
        <dbReference type="ChEBI" id="CHEBI:18420"/>
    </ligand>
</feature>
<comment type="function">
    <text evidence="2 4">Catalyzes the conversion of glucosamine-6-phosphate to glucosamine-1-phosphate.</text>
</comment>
<dbReference type="InterPro" id="IPR006352">
    <property type="entry name" value="GlmM_bact"/>
</dbReference>
<evidence type="ECO:0000256" key="2">
    <source>
        <dbReference type="HAMAP-Rule" id="MF_01554"/>
    </source>
</evidence>
<dbReference type="PANTHER" id="PTHR42946">
    <property type="entry name" value="PHOSPHOHEXOSE MUTASE"/>
    <property type="match status" value="1"/>
</dbReference>
<dbReference type="GO" id="GO:0008966">
    <property type="term" value="F:phosphoglucosamine mutase activity"/>
    <property type="evidence" value="ECO:0007669"/>
    <property type="project" value="UniProtKB-EC"/>
</dbReference>
<protein>
    <recommendedName>
        <fullName evidence="2 4">Phosphoglucosamine mutase</fullName>
        <ecNumber evidence="2 4">5.4.2.10</ecNumber>
    </recommendedName>
</protein>
<keyword evidence="2 4" id="KW-0413">Isomerase</keyword>
<keyword evidence="1 2" id="KW-0597">Phosphoprotein</keyword>
<feature type="binding site" evidence="2">
    <location>
        <position position="247"/>
    </location>
    <ligand>
        <name>Mg(2+)</name>
        <dbReference type="ChEBI" id="CHEBI:18420"/>
    </ligand>
</feature>
<dbReference type="EMBL" id="JAHWQX010000001">
    <property type="protein sequence ID" value="MBW3096289.1"/>
    <property type="molecule type" value="Genomic_DNA"/>
</dbReference>
<feature type="active site" description="Phosphoserine intermediate" evidence="2">
    <location>
        <position position="102"/>
    </location>
</feature>
<evidence type="ECO:0000313" key="10">
    <source>
        <dbReference type="Proteomes" id="UP001430804"/>
    </source>
</evidence>
<keyword evidence="2 3" id="KW-0460">Magnesium</keyword>
<dbReference type="InterPro" id="IPR016066">
    <property type="entry name" value="A-D-PHexomutase_CS"/>
</dbReference>
<evidence type="ECO:0000259" key="6">
    <source>
        <dbReference type="Pfam" id="PF02878"/>
    </source>
</evidence>
<comment type="caution">
    <text evidence="9">The sequence shown here is derived from an EMBL/GenBank/DDBJ whole genome shotgun (WGS) entry which is preliminary data.</text>
</comment>
<dbReference type="NCBIfam" id="NF008139">
    <property type="entry name" value="PRK10887.1"/>
    <property type="match status" value="1"/>
</dbReference>
<accession>A0ABS6WK20</accession>
<feature type="binding site" description="via phosphate group" evidence="2">
    <location>
        <position position="102"/>
    </location>
    <ligand>
        <name>Mg(2+)</name>
        <dbReference type="ChEBI" id="CHEBI:18420"/>
    </ligand>
</feature>
<dbReference type="InterPro" id="IPR005844">
    <property type="entry name" value="A-D-PHexomutase_a/b/a-I"/>
</dbReference>
<dbReference type="Pfam" id="PF02880">
    <property type="entry name" value="PGM_PMM_III"/>
    <property type="match status" value="1"/>
</dbReference>